<dbReference type="GO" id="GO:0005741">
    <property type="term" value="C:mitochondrial outer membrane"/>
    <property type="evidence" value="ECO:0007669"/>
    <property type="project" value="InterPro"/>
</dbReference>
<evidence type="ECO:0000313" key="2">
    <source>
        <dbReference type="Proteomes" id="UP001209878"/>
    </source>
</evidence>
<accession>A0AAD9L424</accession>
<dbReference type="EMBL" id="JAODUO010000353">
    <property type="protein sequence ID" value="KAK2182450.1"/>
    <property type="molecule type" value="Genomic_DNA"/>
</dbReference>
<dbReference type="PANTHER" id="PTHR21771">
    <property type="entry name" value="MITOCHONDRIA-EATING PROTEIN-RELATED"/>
    <property type="match status" value="1"/>
</dbReference>
<evidence type="ECO:0000313" key="1">
    <source>
        <dbReference type="EMBL" id="KAK2182450.1"/>
    </source>
</evidence>
<proteinExistence type="predicted"/>
<dbReference type="GO" id="GO:0035694">
    <property type="term" value="P:mitochondrial protein catabolic process"/>
    <property type="evidence" value="ECO:0007669"/>
    <property type="project" value="InterPro"/>
</dbReference>
<name>A0AAD9L424_RIDPI</name>
<dbReference type="Proteomes" id="UP001209878">
    <property type="component" value="Unassembled WGS sequence"/>
</dbReference>
<dbReference type="PANTHER" id="PTHR21771:SF1">
    <property type="entry name" value="MITOCHONDRIA-EATING PROTEIN"/>
    <property type="match status" value="1"/>
</dbReference>
<reference evidence="1" key="1">
    <citation type="journal article" date="2023" name="Mol. Biol. Evol.">
        <title>Third-Generation Sequencing Reveals the Adaptive Role of the Epigenome in Three Deep-Sea Polychaetes.</title>
        <authorList>
            <person name="Perez M."/>
            <person name="Aroh O."/>
            <person name="Sun Y."/>
            <person name="Lan Y."/>
            <person name="Juniper S.K."/>
            <person name="Young C.R."/>
            <person name="Angers B."/>
            <person name="Qian P.Y."/>
        </authorList>
    </citation>
    <scope>NUCLEOTIDE SEQUENCE</scope>
    <source>
        <strain evidence="1">R07B-5</strain>
    </source>
</reference>
<comment type="caution">
    <text evidence="1">The sequence shown here is derived from an EMBL/GenBank/DDBJ whole genome shotgun (WGS) entry which is preliminary data.</text>
</comment>
<keyword evidence="2" id="KW-1185">Reference proteome</keyword>
<dbReference type="InterPro" id="IPR026169">
    <property type="entry name" value="MIEAP"/>
</dbReference>
<gene>
    <name evidence="1" type="ORF">NP493_353g03028</name>
</gene>
<protein>
    <submittedName>
        <fullName evidence="1">Uncharacterized protein</fullName>
    </submittedName>
</protein>
<sequence>MTDLSSRRIYAPVKTMAMLLENAEYHECACFINRMKGKTLRSIAHELPASELNDALPASRCVVEGLYLKMSVLNLPIDCLLPERTVVQLIRWVTADMKDSPSGADPESANPYMTQIRNILRVIAVRRPDIREKLYSRQKVLKRCLQILVSRRTVGTSDLQRMTLPEALKLEVRKHISHLKQTLEKLELCMDKRHLLKAMDTTYLRPVNRNDIQDRLFSNKSLLNAFEPIQNYSQLTCLLQALQSQIQSDKDVLVTFTELHKQMQSIPVNCALETVFQRYIAGYGRILNIMQESAPSARNWVSMNDINLRSDKLRHPPTFSSTWHIAGKSVNIFI</sequence>
<dbReference type="GO" id="GO:0035695">
    <property type="term" value="P:mitophagy by internal vacuole formation"/>
    <property type="evidence" value="ECO:0007669"/>
    <property type="project" value="TreeGrafter"/>
</dbReference>
<dbReference type="AlphaFoldDB" id="A0AAD9L424"/>
<organism evidence="1 2">
    <name type="scientific">Ridgeia piscesae</name>
    <name type="common">Tubeworm</name>
    <dbReference type="NCBI Taxonomy" id="27915"/>
    <lineage>
        <taxon>Eukaryota</taxon>
        <taxon>Metazoa</taxon>
        <taxon>Spiralia</taxon>
        <taxon>Lophotrochozoa</taxon>
        <taxon>Annelida</taxon>
        <taxon>Polychaeta</taxon>
        <taxon>Sedentaria</taxon>
        <taxon>Canalipalpata</taxon>
        <taxon>Sabellida</taxon>
        <taxon>Siboglinidae</taxon>
        <taxon>Ridgeia</taxon>
    </lineage>
</organism>